<evidence type="ECO:0000313" key="4">
    <source>
        <dbReference type="Proteomes" id="UP000094067"/>
    </source>
</evidence>
<evidence type="ECO:0000313" key="2">
    <source>
        <dbReference type="EMBL" id="ODR49678.1"/>
    </source>
</evidence>
<sequence length="281" mass="33401">MEVKISKEYKDRLFRLVFREKKDLLDLYNAVNDTHYNNADELHIVTLENMLYLKMKNDISFLIGDILNLYEHQSTVNPNMPVRGFLYFAETYQKYLKKYKYNLYGSKLIPLPRPQYVIFYNGTEKQPDRSQLKMSDAFPHSKTAMEPCLECKALMLNINKGRNRELMEKCGRLKEYSLFIAKVREKLTLDLPFTEAVDMAIRECIRENILKDILINHRAEVINMLFTEYDEQEHMASVKEEGQNRVNQLIRLLIRESRNGEIEKAVMDPVYQDQLFQEFNL</sequence>
<dbReference type="Proteomes" id="UP000094271">
    <property type="component" value="Unassembled WGS sequence"/>
</dbReference>
<dbReference type="PATRIC" id="fig|1432052.4.peg.199"/>
<evidence type="ECO:0000313" key="5">
    <source>
        <dbReference type="Proteomes" id="UP000094271"/>
    </source>
</evidence>
<dbReference type="EMBL" id="MEHA01000012">
    <property type="protein sequence ID" value="ODR49678.1"/>
    <property type="molecule type" value="Genomic_DNA"/>
</dbReference>
<dbReference type="AlphaFoldDB" id="A0A1E3AIS8"/>
<evidence type="ECO:0008006" key="7">
    <source>
        <dbReference type="Google" id="ProtNLM"/>
    </source>
</evidence>
<dbReference type="Proteomes" id="UP000094067">
    <property type="component" value="Unassembled WGS sequence"/>
</dbReference>
<gene>
    <name evidence="2" type="ORF">BEI59_17225</name>
    <name evidence="1" type="ORF">BEI61_00181</name>
    <name evidence="3" type="ORF">BEI63_04490</name>
</gene>
<evidence type="ECO:0000313" key="1">
    <source>
        <dbReference type="EMBL" id="ODM08552.1"/>
    </source>
</evidence>
<keyword evidence="6" id="KW-1185">Reference proteome</keyword>
<reference evidence="2 5" key="3">
    <citation type="submission" date="2016-08" db="EMBL/GenBank/DDBJ databases">
        <authorList>
            <person name="Seilhamer J.J."/>
        </authorList>
    </citation>
    <scope>NUCLEOTIDE SEQUENCE [LARGE SCALE GENOMIC DNA]</scope>
    <source>
        <strain evidence="2 5">NML150140-1</strain>
    </source>
</reference>
<name>A0A1E3AIS8_9FIRM</name>
<proteinExistence type="predicted"/>
<protein>
    <recommendedName>
        <fullName evidence="7">Transposase (putative) YhgA-like domain-containing protein</fullName>
    </recommendedName>
</protein>
<evidence type="ECO:0000313" key="3">
    <source>
        <dbReference type="EMBL" id="ODR60443.1"/>
    </source>
</evidence>
<accession>A0A1E3AIS8</accession>
<evidence type="ECO:0000313" key="6">
    <source>
        <dbReference type="Proteomes" id="UP000094869"/>
    </source>
</evidence>
<dbReference type="EMBL" id="MCGH01000001">
    <property type="protein sequence ID" value="ODM08552.1"/>
    <property type="molecule type" value="Genomic_DNA"/>
</dbReference>
<dbReference type="OrthoDB" id="9798384at2"/>
<organism evidence="1 4">
    <name type="scientific">Eisenbergiella tayi</name>
    <dbReference type="NCBI Taxonomy" id="1432052"/>
    <lineage>
        <taxon>Bacteria</taxon>
        <taxon>Bacillati</taxon>
        <taxon>Bacillota</taxon>
        <taxon>Clostridia</taxon>
        <taxon>Lachnospirales</taxon>
        <taxon>Lachnospiraceae</taxon>
        <taxon>Eisenbergiella</taxon>
    </lineage>
</organism>
<comment type="caution">
    <text evidence="1">The sequence shown here is derived from an EMBL/GenBank/DDBJ whole genome shotgun (WGS) entry which is preliminary data.</text>
</comment>
<dbReference type="EMBL" id="MEHD01000011">
    <property type="protein sequence ID" value="ODR60443.1"/>
    <property type="molecule type" value="Genomic_DNA"/>
</dbReference>
<reference evidence="3 6" key="2">
    <citation type="submission" date="2016-08" db="EMBL/GenBank/DDBJ databases">
        <title>Characterization of Isolates of Eisenbergiella tayi Derived from Blood Cultures, Using Whole Genome Sequencing.</title>
        <authorList>
            <person name="Bernier A.-M."/>
            <person name="Burdz T."/>
            <person name="Wiebe D."/>
            <person name="Bernard K."/>
        </authorList>
    </citation>
    <scope>NUCLEOTIDE SEQUENCE [LARGE SCALE GENOMIC DNA]</scope>
    <source>
        <strain evidence="3 6">NML120146</strain>
    </source>
</reference>
<reference evidence="1 4" key="1">
    <citation type="submission" date="2016-07" db="EMBL/GenBank/DDBJ databases">
        <title>Characterization of isolates of Eisenbergiella tayi derived from blood cultures, using whole genome sequencing.</title>
        <authorList>
            <person name="Burdz T."/>
            <person name="Wiebe D."/>
            <person name="Huynh C."/>
            <person name="Bernard K."/>
        </authorList>
    </citation>
    <scope>NUCLEOTIDE SEQUENCE [LARGE SCALE GENOMIC DNA]</scope>
    <source>
        <strain evidence="1 4">NML 110608</strain>
    </source>
</reference>
<dbReference type="Proteomes" id="UP000094869">
    <property type="component" value="Unassembled WGS sequence"/>
</dbReference>
<dbReference type="RefSeq" id="WP_069150920.1">
    <property type="nucleotide sequence ID" value="NZ_DAWDRA010000093.1"/>
</dbReference>